<feature type="region of interest" description="Disordered" evidence="1">
    <location>
        <begin position="1"/>
        <end position="25"/>
    </location>
</feature>
<feature type="compositionally biased region" description="Basic and acidic residues" evidence="1">
    <location>
        <begin position="15"/>
        <end position="25"/>
    </location>
</feature>
<comment type="caution">
    <text evidence="2">The sequence shown here is derived from an EMBL/GenBank/DDBJ whole genome shotgun (WGS) entry which is preliminary data.</text>
</comment>
<evidence type="ECO:0000313" key="3">
    <source>
        <dbReference type="Proteomes" id="UP001165430"/>
    </source>
</evidence>
<organism evidence="2 3">
    <name type="scientific">Belliella alkalica</name>
    <dbReference type="NCBI Taxonomy" id="1730871"/>
    <lineage>
        <taxon>Bacteria</taxon>
        <taxon>Pseudomonadati</taxon>
        <taxon>Bacteroidota</taxon>
        <taxon>Cytophagia</taxon>
        <taxon>Cytophagales</taxon>
        <taxon>Cyclobacteriaceae</taxon>
        <taxon>Belliella</taxon>
    </lineage>
</organism>
<evidence type="ECO:0000313" key="2">
    <source>
        <dbReference type="EMBL" id="MCH7415263.1"/>
    </source>
</evidence>
<name>A0ABS9VFP0_9BACT</name>
<protein>
    <submittedName>
        <fullName evidence="2">Uncharacterized protein</fullName>
    </submittedName>
</protein>
<sequence length="55" mass="6346">MAVSTEINSTVGDWHPTKQDDSRKWESSRVRENLFFITIGGGLRNEYPKNQKTGY</sequence>
<keyword evidence="3" id="KW-1185">Reference proteome</keyword>
<evidence type="ECO:0000256" key="1">
    <source>
        <dbReference type="SAM" id="MobiDB-lite"/>
    </source>
</evidence>
<dbReference type="RefSeq" id="WP_241414154.1">
    <property type="nucleotide sequence ID" value="NZ_JAKZGO010000019.1"/>
</dbReference>
<accession>A0ABS9VFP0</accession>
<dbReference type="EMBL" id="JAKZGO010000019">
    <property type="protein sequence ID" value="MCH7415263.1"/>
    <property type="molecule type" value="Genomic_DNA"/>
</dbReference>
<gene>
    <name evidence="2" type="ORF">MM213_17315</name>
</gene>
<dbReference type="Proteomes" id="UP001165430">
    <property type="component" value="Unassembled WGS sequence"/>
</dbReference>
<feature type="compositionally biased region" description="Polar residues" evidence="1">
    <location>
        <begin position="1"/>
        <end position="11"/>
    </location>
</feature>
<proteinExistence type="predicted"/>
<reference evidence="2" key="1">
    <citation type="submission" date="2022-03" db="EMBL/GenBank/DDBJ databases">
        <title>De novo assembled genomes of Belliella spp. (Cyclobacteriaceae) strains.</title>
        <authorList>
            <person name="Szabo A."/>
            <person name="Korponai K."/>
            <person name="Felfoldi T."/>
        </authorList>
    </citation>
    <scope>NUCLEOTIDE SEQUENCE</scope>
    <source>
        <strain evidence="2">DSM 111903</strain>
    </source>
</reference>